<evidence type="ECO:0000313" key="3">
    <source>
        <dbReference type="Proteomes" id="UP000307657"/>
    </source>
</evidence>
<keyword evidence="1" id="KW-0732">Signal</keyword>
<name>A0A4U0F1V1_9FLAO</name>
<protein>
    <submittedName>
        <fullName evidence="2">Glutamate dehydrogenase</fullName>
    </submittedName>
</protein>
<dbReference type="Proteomes" id="UP000307657">
    <property type="component" value="Unassembled WGS sequence"/>
</dbReference>
<dbReference type="AlphaFoldDB" id="A0A4U0F1V1"/>
<comment type="caution">
    <text evidence="2">The sequence shown here is derived from an EMBL/GenBank/DDBJ whole genome shotgun (WGS) entry which is preliminary data.</text>
</comment>
<sequence length="261" mass="30115">MLNPKQLVLLICLFATAQTTFSQLGFSHEIGAIAGPVEFRSDFGERLNEKNNFGNSGYGIGIIHYLNFAYSADCNCYTTYNYFNDHFKLRNEISYNKSQLEHHGEWVAPYRNTPEANQLRAHTGVAENFDIGTQLEFFPRSIRDFQGFAYRFAPFISLGVHYTYSTPEVSTTYGNGDITDPANFYSYWQPDSVSNEAKSGWSLVTSVGVRYKLGVLSDLMLDLRWQYYGHDWVDGLNHQLTSNKYNDWLLWLNFGYIYYLD</sequence>
<dbReference type="OrthoDB" id="1142271at2"/>
<proteinExistence type="predicted"/>
<organism evidence="2 3">
    <name type="scientific">Pontimicrobium aquaticum</name>
    <dbReference type="NCBI Taxonomy" id="2565367"/>
    <lineage>
        <taxon>Bacteria</taxon>
        <taxon>Pseudomonadati</taxon>
        <taxon>Bacteroidota</taxon>
        <taxon>Flavobacteriia</taxon>
        <taxon>Flavobacteriales</taxon>
        <taxon>Flavobacteriaceae</taxon>
        <taxon>Pontimicrobium</taxon>
    </lineage>
</organism>
<evidence type="ECO:0000313" key="2">
    <source>
        <dbReference type="EMBL" id="TJY38250.1"/>
    </source>
</evidence>
<evidence type="ECO:0000256" key="1">
    <source>
        <dbReference type="SAM" id="SignalP"/>
    </source>
</evidence>
<feature type="chain" id="PRO_5020785238" evidence="1">
    <location>
        <begin position="18"/>
        <end position="261"/>
    </location>
</feature>
<dbReference type="Gene3D" id="2.40.160.20">
    <property type="match status" value="1"/>
</dbReference>
<dbReference type="RefSeq" id="WP_136840901.1">
    <property type="nucleotide sequence ID" value="NZ_SUPL01000001.1"/>
</dbReference>
<reference evidence="2 3" key="1">
    <citation type="submission" date="2019-04" db="EMBL/GenBank/DDBJ databases">
        <title>Lacinutrix sp. nov., isolated from marine water.</title>
        <authorList>
            <person name="Kim W."/>
        </authorList>
    </citation>
    <scope>NUCLEOTIDE SEQUENCE [LARGE SCALE GENOMIC DNA]</scope>
    <source>
        <strain evidence="2 3">CAU 1491</strain>
    </source>
</reference>
<feature type="signal peptide" evidence="1">
    <location>
        <begin position="1"/>
        <end position="17"/>
    </location>
</feature>
<dbReference type="EMBL" id="SUPL01000001">
    <property type="protein sequence ID" value="TJY38250.1"/>
    <property type="molecule type" value="Genomic_DNA"/>
</dbReference>
<gene>
    <name evidence="2" type="ORF">E5167_02460</name>
</gene>
<dbReference type="NCBIfam" id="NF047659">
    <property type="entry name" value="THC0290_0291_fam"/>
    <property type="match status" value="1"/>
</dbReference>
<accession>A0A4U0F1V1</accession>
<keyword evidence="3" id="KW-1185">Reference proteome</keyword>